<comment type="similarity">
    <text evidence="1 2">Belongs to the iron/ascorbate-dependent oxidoreductase family.</text>
</comment>
<dbReference type="InterPro" id="IPR050231">
    <property type="entry name" value="Iron_ascorbate_oxido_reductase"/>
</dbReference>
<dbReference type="InterPro" id="IPR026992">
    <property type="entry name" value="DIOX_N"/>
</dbReference>
<evidence type="ECO:0000256" key="3">
    <source>
        <dbReference type="SAM" id="MobiDB-lite"/>
    </source>
</evidence>
<dbReference type="Gene3D" id="2.60.120.330">
    <property type="entry name" value="B-lactam Antibiotic, Isopenicillin N Synthase, Chain"/>
    <property type="match status" value="1"/>
</dbReference>
<dbReference type="InterPro" id="IPR027443">
    <property type="entry name" value="IPNS-like_sf"/>
</dbReference>
<dbReference type="STRING" id="1441469.A0A1Q5Q6A2"/>
<dbReference type="InterPro" id="IPR044861">
    <property type="entry name" value="IPNS-like_FE2OG_OXY"/>
</dbReference>
<keyword evidence="2" id="KW-0560">Oxidoreductase</keyword>
<evidence type="ECO:0000256" key="2">
    <source>
        <dbReference type="RuleBase" id="RU003682"/>
    </source>
</evidence>
<reference evidence="5 6" key="1">
    <citation type="submission" date="2015-06" db="EMBL/GenBank/DDBJ databases">
        <title>Talaromyces atroroseus IBT 11181 draft genome.</title>
        <authorList>
            <person name="Rasmussen K.B."/>
            <person name="Rasmussen S."/>
            <person name="Petersen B."/>
            <person name="Sicheritz-Ponten T."/>
            <person name="Mortensen U.H."/>
            <person name="Thrane U."/>
        </authorList>
    </citation>
    <scope>NUCLEOTIDE SEQUENCE [LARGE SCALE GENOMIC DNA]</scope>
    <source>
        <strain evidence="5 6">IBT 11181</strain>
    </source>
</reference>
<dbReference type="Pfam" id="PF03171">
    <property type="entry name" value="2OG-FeII_Oxy"/>
    <property type="match status" value="1"/>
</dbReference>
<dbReference type="GO" id="GO:0016491">
    <property type="term" value="F:oxidoreductase activity"/>
    <property type="evidence" value="ECO:0007669"/>
    <property type="project" value="UniProtKB-KW"/>
</dbReference>
<dbReference type="Proteomes" id="UP000214365">
    <property type="component" value="Unassembled WGS sequence"/>
</dbReference>
<sequence length="385" mass="44543">MSSTTTTSLGLKPYTPPPQTKEDLQWADLEGLDISLLDKPGGKEALAKQVLKFINTNVSRKEDTEDQKTDIVAYKGFFYVTNHGLTNEQVNRQYAIADALFELPLEEKLKYLCNSEVGDFRGYKPRSTGELSARDNDERYNIPKFTKEHEREHPQLIWDYYEEIKEFSLYIHNKILLPLLRLFAFVLEIDEESLVQIHRYEEKGLEYLRYMKYYPRSVEEDAKLGNLWAKGHTDYNTLTFLFHQPVAGLQVLQNPEDSTSWRYVKSEPGSIIVNIADALEFLSGGFLKSTVHRVVRPPPDQAEKPRLGLIYFARPEAAIRMEPLKSPLLQRMGIQVPEDHLKALEGVTTEEWARARIAKDHRFRTGIVNQPERDIFAGVPQKYYD</sequence>
<dbReference type="AlphaFoldDB" id="A0A1Q5Q6A2"/>
<dbReference type="GO" id="GO:0046872">
    <property type="term" value="F:metal ion binding"/>
    <property type="evidence" value="ECO:0007669"/>
    <property type="project" value="UniProtKB-KW"/>
</dbReference>
<keyword evidence="2" id="KW-0408">Iron</keyword>
<name>A0A1Q5Q6A2_TALAT</name>
<organism evidence="5 6">
    <name type="scientific">Talaromyces atroroseus</name>
    <dbReference type="NCBI Taxonomy" id="1441469"/>
    <lineage>
        <taxon>Eukaryota</taxon>
        <taxon>Fungi</taxon>
        <taxon>Dikarya</taxon>
        <taxon>Ascomycota</taxon>
        <taxon>Pezizomycotina</taxon>
        <taxon>Eurotiomycetes</taxon>
        <taxon>Eurotiomycetidae</taxon>
        <taxon>Eurotiales</taxon>
        <taxon>Trichocomaceae</taxon>
        <taxon>Talaromyces</taxon>
        <taxon>Talaromyces sect. Trachyspermi</taxon>
    </lineage>
</organism>
<feature type="region of interest" description="Disordered" evidence="3">
    <location>
        <begin position="1"/>
        <end position="20"/>
    </location>
</feature>
<feature type="domain" description="Fe2OG dioxygenase" evidence="4">
    <location>
        <begin position="204"/>
        <end position="315"/>
    </location>
</feature>
<keyword evidence="2" id="KW-0479">Metal-binding</keyword>
<dbReference type="EMBL" id="LFMY01000022">
    <property type="protein sequence ID" value="OKL55362.1"/>
    <property type="molecule type" value="Genomic_DNA"/>
</dbReference>
<dbReference type="SUPFAM" id="SSF51197">
    <property type="entry name" value="Clavaminate synthase-like"/>
    <property type="match status" value="1"/>
</dbReference>
<evidence type="ECO:0000256" key="1">
    <source>
        <dbReference type="ARBA" id="ARBA00008056"/>
    </source>
</evidence>
<evidence type="ECO:0000313" key="5">
    <source>
        <dbReference type="EMBL" id="OKL55362.1"/>
    </source>
</evidence>
<evidence type="ECO:0000313" key="6">
    <source>
        <dbReference type="Proteomes" id="UP000214365"/>
    </source>
</evidence>
<gene>
    <name evidence="5" type="ORF">UA08_09397</name>
</gene>
<dbReference type="RefSeq" id="XP_020115483.1">
    <property type="nucleotide sequence ID" value="XM_020265327.1"/>
</dbReference>
<dbReference type="GO" id="GO:0044283">
    <property type="term" value="P:small molecule biosynthetic process"/>
    <property type="evidence" value="ECO:0007669"/>
    <property type="project" value="UniProtKB-ARBA"/>
</dbReference>
<dbReference type="InterPro" id="IPR005123">
    <property type="entry name" value="Oxoglu/Fe-dep_dioxygenase_dom"/>
</dbReference>
<proteinExistence type="inferred from homology"/>
<dbReference type="PANTHER" id="PTHR47990">
    <property type="entry name" value="2-OXOGLUTARATE (2OG) AND FE(II)-DEPENDENT OXYGENASE SUPERFAMILY PROTEIN-RELATED"/>
    <property type="match status" value="1"/>
</dbReference>
<dbReference type="GeneID" id="31009153"/>
<dbReference type="PROSITE" id="PS51471">
    <property type="entry name" value="FE2OG_OXY"/>
    <property type="match status" value="1"/>
</dbReference>
<comment type="caution">
    <text evidence="5">The sequence shown here is derived from an EMBL/GenBank/DDBJ whole genome shotgun (WGS) entry which is preliminary data.</text>
</comment>
<accession>A0A1Q5Q6A2</accession>
<dbReference type="OrthoDB" id="406156at2759"/>
<keyword evidence="6" id="KW-1185">Reference proteome</keyword>
<dbReference type="Pfam" id="PF14226">
    <property type="entry name" value="DIOX_N"/>
    <property type="match status" value="1"/>
</dbReference>
<protein>
    <recommendedName>
        <fullName evidence="4">Fe2OG dioxygenase domain-containing protein</fullName>
    </recommendedName>
</protein>
<evidence type="ECO:0000259" key="4">
    <source>
        <dbReference type="PROSITE" id="PS51471"/>
    </source>
</evidence>